<organism evidence="3 4">
    <name type="scientific">Paenibacillus eucommiae</name>
    <dbReference type="NCBI Taxonomy" id="1355755"/>
    <lineage>
        <taxon>Bacteria</taxon>
        <taxon>Bacillati</taxon>
        <taxon>Bacillota</taxon>
        <taxon>Bacilli</taxon>
        <taxon>Bacillales</taxon>
        <taxon>Paenibacillaceae</taxon>
        <taxon>Paenibacillus</taxon>
    </lineage>
</organism>
<proteinExistence type="predicted"/>
<dbReference type="Proteomes" id="UP001519287">
    <property type="component" value="Unassembled WGS sequence"/>
</dbReference>
<dbReference type="Pfam" id="PF19789">
    <property type="entry name" value="DUF6273"/>
    <property type="match status" value="1"/>
</dbReference>
<evidence type="ECO:0000313" key="4">
    <source>
        <dbReference type="Proteomes" id="UP001519287"/>
    </source>
</evidence>
<reference evidence="3 4" key="1">
    <citation type="submission" date="2021-03" db="EMBL/GenBank/DDBJ databases">
        <title>Genomic Encyclopedia of Type Strains, Phase IV (KMG-IV): sequencing the most valuable type-strain genomes for metagenomic binning, comparative biology and taxonomic classification.</title>
        <authorList>
            <person name="Goeker M."/>
        </authorList>
    </citation>
    <scope>NUCLEOTIDE SEQUENCE [LARGE SCALE GENOMIC DNA]</scope>
    <source>
        <strain evidence="3 4">DSM 26048</strain>
    </source>
</reference>
<evidence type="ECO:0000313" key="3">
    <source>
        <dbReference type="EMBL" id="MBP1990593.1"/>
    </source>
</evidence>
<dbReference type="RefSeq" id="WP_209971350.1">
    <property type="nucleotide sequence ID" value="NZ_JAGGLB010000005.1"/>
</dbReference>
<dbReference type="InterPro" id="IPR046240">
    <property type="entry name" value="DUF6273"/>
</dbReference>
<dbReference type="EMBL" id="JAGGLB010000005">
    <property type="protein sequence ID" value="MBP1990593.1"/>
    <property type="molecule type" value="Genomic_DNA"/>
</dbReference>
<gene>
    <name evidence="3" type="ORF">J2Z66_002199</name>
</gene>
<comment type="caution">
    <text evidence="3">The sequence shown here is derived from an EMBL/GenBank/DDBJ whole genome shotgun (WGS) entry which is preliminary data.</text>
</comment>
<keyword evidence="4" id="KW-1185">Reference proteome</keyword>
<feature type="signal peptide" evidence="1">
    <location>
        <begin position="1"/>
        <end position="27"/>
    </location>
</feature>
<feature type="domain" description="DUF6273" evidence="2">
    <location>
        <begin position="177"/>
        <end position="223"/>
    </location>
</feature>
<accession>A0ABS4ISQ1</accession>
<keyword evidence="1" id="KW-0732">Signal</keyword>
<name>A0ABS4ISQ1_9BACL</name>
<evidence type="ECO:0000256" key="1">
    <source>
        <dbReference type="SAM" id="SignalP"/>
    </source>
</evidence>
<sequence length="543" mass="57190">MKQKLALRISVLSLSLFLLLGMLLASAEQNTAGPLAGRSAATISGSAIENDWSWMTVNDLKASTTVFHFAGSEWYAVGYNGNAGGVASIPGTMTLFSVGGIGATAQFNKLGAAGNSYIDSDLRKELTTEVRFTEIDSRERSVMVSRSLEDAGIPSPEDQLWALSIDEANALNVDLGKTGAYWWLRLPGDANNKAATVNTAGGINVAGNYITSLFAVRPAFHLDLASVVFASAAEGGKVTTAGQALSAVTSPAQKAKLTVIDSNIDNLSLTVAQPIIDGIEEITYAPGDTVAIAYSDAKIAANKYVSSVITDNNGNVIHYGKLTGAESGTAVFTVPALANGSYTIKLFNEEDNGDRNTDYASEPVEINMNVVTTYTVSLPAGTGYTVIAQNGSSSPVNHGGGYSFKVELDEAYSKSTIEVKTNDTTVTPDIDGVYTISNITEDQTVTVTGIELNDIATATLNIQKDDTTWSDHGKMFTLKLSTDEAITTDMIGAGGTVTAVVPFGTWKIYEGSAYTGVNLTVDNTGGTETLNYYTVKFTVIDAE</sequence>
<feature type="chain" id="PRO_5045443356" description="DUF6273 domain-containing protein" evidence="1">
    <location>
        <begin position="28"/>
        <end position="543"/>
    </location>
</feature>
<protein>
    <recommendedName>
        <fullName evidence="2">DUF6273 domain-containing protein</fullName>
    </recommendedName>
</protein>
<evidence type="ECO:0000259" key="2">
    <source>
        <dbReference type="Pfam" id="PF19789"/>
    </source>
</evidence>